<evidence type="ECO:0000313" key="2">
    <source>
        <dbReference type="EMBL" id="CAE0753311.1"/>
    </source>
</evidence>
<dbReference type="AlphaFoldDB" id="A0A7S4B431"/>
<keyword evidence="1" id="KW-0732">Signal</keyword>
<proteinExistence type="predicted"/>
<sequence>MGDTLVFGLGFGSMLLVPVAAAFCAACCGRRRASQPLPTSEDDEEIGSSAPLRNEQNFAYPFSRGRDEAYAIGRSASATGLTKVYFRESDWCSRVRKPIVIELPLEGVRSVQELCTVLRHAHRMVAAGRGKDSSKESADAIAMTIEYQNRAGEMVPVAANSDLGMLTMLGTLYVTTNSAPTALLSSSGSHLAAMPVTHQRSLPRADPMDDGGGLVDVSLASCCGVQTTYGGLRITSNTCRVERVSERERERRAERNNLRAAKFRHYLTL</sequence>
<evidence type="ECO:0000256" key="1">
    <source>
        <dbReference type="SAM" id="SignalP"/>
    </source>
</evidence>
<organism evidence="2">
    <name type="scientific">Chrysotila carterae</name>
    <name type="common">Marine alga</name>
    <name type="synonym">Syracosphaera carterae</name>
    <dbReference type="NCBI Taxonomy" id="13221"/>
    <lineage>
        <taxon>Eukaryota</taxon>
        <taxon>Haptista</taxon>
        <taxon>Haptophyta</taxon>
        <taxon>Prymnesiophyceae</taxon>
        <taxon>Isochrysidales</taxon>
        <taxon>Isochrysidaceae</taxon>
        <taxon>Chrysotila</taxon>
    </lineage>
</organism>
<feature type="signal peptide" evidence="1">
    <location>
        <begin position="1"/>
        <end position="21"/>
    </location>
</feature>
<gene>
    <name evidence="2" type="ORF">PCAR00345_LOCUS5898</name>
</gene>
<reference evidence="2" key="1">
    <citation type="submission" date="2021-01" db="EMBL/GenBank/DDBJ databases">
        <authorList>
            <person name="Corre E."/>
            <person name="Pelletier E."/>
            <person name="Niang G."/>
            <person name="Scheremetjew M."/>
            <person name="Finn R."/>
            <person name="Kale V."/>
            <person name="Holt S."/>
            <person name="Cochrane G."/>
            <person name="Meng A."/>
            <person name="Brown T."/>
            <person name="Cohen L."/>
        </authorList>
    </citation>
    <scope>NUCLEOTIDE SEQUENCE</scope>
    <source>
        <strain evidence="2">CCMP645</strain>
    </source>
</reference>
<feature type="chain" id="PRO_5030742915" evidence="1">
    <location>
        <begin position="22"/>
        <end position="269"/>
    </location>
</feature>
<accession>A0A7S4B431</accession>
<dbReference type="EMBL" id="HBIZ01009992">
    <property type="protein sequence ID" value="CAE0753311.1"/>
    <property type="molecule type" value="Transcribed_RNA"/>
</dbReference>
<protein>
    <submittedName>
        <fullName evidence="2">Uncharacterized protein</fullName>
    </submittedName>
</protein>
<name>A0A7S4B431_CHRCT</name>